<dbReference type="InterPro" id="IPR031807">
    <property type="entry name" value="HicB-like"/>
</dbReference>
<dbReference type="SUPFAM" id="SSF143100">
    <property type="entry name" value="TTHA1013/TTHA0281-like"/>
    <property type="match status" value="1"/>
</dbReference>
<dbReference type="AlphaFoldDB" id="A0A2A5RHQ4"/>
<keyword evidence="3" id="KW-1185">Reference proteome</keyword>
<evidence type="ECO:0000313" key="3">
    <source>
        <dbReference type="Proteomes" id="UP000218181"/>
    </source>
</evidence>
<dbReference type="InterPro" id="IPR035069">
    <property type="entry name" value="TTHA1013/TTHA0281-like"/>
</dbReference>
<sequence length="134" mass="15476">MSGRNKEKKMVVYPAVFKKDGKYTSVTFPDVPEAMTQGENLEEAFQMAEEVVGFALEDYKTMPKVSAMDTLKEKYPDDFIALIKIDMKKYLKKYYSGTVRKNVTVPEYLAVMAKDDHLNMSKFLTESLERKYSL</sequence>
<dbReference type="Proteomes" id="UP000218181">
    <property type="component" value="Unassembled WGS sequence"/>
</dbReference>
<evidence type="ECO:0000313" key="2">
    <source>
        <dbReference type="EMBL" id="PCR98647.1"/>
    </source>
</evidence>
<dbReference type="EMBL" id="JXJU01000052">
    <property type="protein sequence ID" value="PCR98647.1"/>
    <property type="molecule type" value="Genomic_DNA"/>
</dbReference>
<protein>
    <recommendedName>
        <fullName evidence="1">HicB-like antitoxin of toxin-antitoxin system domain-containing protein</fullName>
    </recommendedName>
</protein>
<evidence type="ECO:0000259" key="1">
    <source>
        <dbReference type="Pfam" id="PF15919"/>
    </source>
</evidence>
<dbReference type="Gene3D" id="3.30.160.250">
    <property type="match status" value="1"/>
</dbReference>
<gene>
    <name evidence="2" type="ORF">RT41_GL001548</name>
</gene>
<feature type="domain" description="HicB-like antitoxin of toxin-antitoxin system" evidence="1">
    <location>
        <begin position="13"/>
        <end position="119"/>
    </location>
</feature>
<comment type="caution">
    <text evidence="2">The sequence shown here is derived from an EMBL/GenBank/DDBJ whole genome shotgun (WGS) entry which is preliminary data.</text>
</comment>
<dbReference type="Pfam" id="PF15919">
    <property type="entry name" value="HicB_lk_antitox"/>
    <property type="match status" value="1"/>
</dbReference>
<accession>A0A2A5RHQ4</accession>
<reference evidence="2 3" key="1">
    <citation type="submission" date="2014-12" db="EMBL/GenBank/DDBJ databases">
        <title>Draft genome sequences of 10 type strains of Lactococcus.</title>
        <authorList>
            <person name="Sun Z."/>
            <person name="Zhong Z."/>
            <person name="Liu W."/>
            <person name="Zhang W."/>
            <person name="Zhang H."/>
        </authorList>
    </citation>
    <scope>NUCLEOTIDE SEQUENCE [LARGE SCALE GENOMIC DNA]</scope>
    <source>
        <strain evidence="2 3">JCM 16395</strain>
    </source>
</reference>
<organism evidence="2 3">
    <name type="scientific">Lactococcus fujiensis JCM 16395</name>
    <dbReference type="NCBI Taxonomy" id="1291764"/>
    <lineage>
        <taxon>Bacteria</taxon>
        <taxon>Bacillati</taxon>
        <taxon>Bacillota</taxon>
        <taxon>Bacilli</taxon>
        <taxon>Lactobacillales</taxon>
        <taxon>Streptococcaceae</taxon>
        <taxon>Lactococcus</taxon>
    </lineage>
</organism>
<name>A0A2A5RHQ4_9LACT</name>
<proteinExistence type="predicted"/>